<comment type="caution">
    <text evidence="2">The sequence shown here is derived from an EMBL/GenBank/DDBJ whole genome shotgun (WGS) entry which is preliminary data.</text>
</comment>
<dbReference type="PANTHER" id="PTHR38846">
    <property type="entry name" value="C3H1-TYPE DOMAIN-CONTAINING PROTEIN"/>
    <property type="match status" value="1"/>
</dbReference>
<feature type="compositionally biased region" description="Basic residues" evidence="1">
    <location>
        <begin position="173"/>
        <end position="184"/>
    </location>
</feature>
<proteinExistence type="predicted"/>
<gene>
    <name evidence="2" type="ORF">QQS21_005408</name>
</gene>
<dbReference type="PANTHER" id="PTHR38846:SF1">
    <property type="entry name" value="C3H1-TYPE DOMAIN-CONTAINING PROTEIN"/>
    <property type="match status" value="1"/>
</dbReference>
<accession>A0AAJ0CPQ2</accession>
<keyword evidence="3" id="KW-1185">Reference proteome</keyword>
<protein>
    <submittedName>
        <fullName evidence="2">Uncharacterized protein</fullName>
    </submittedName>
</protein>
<evidence type="ECO:0000313" key="2">
    <source>
        <dbReference type="EMBL" id="KAK2599146.1"/>
    </source>
</evidence>
<reference evidence="2" key="1">
    <citation type="submission" date="2023-06" db="EMBL/GenBank/DDBJ databases">
        <title>Conoideocrella luteorostrata (Hypocreales: Clavicipitaceae), a potential biocontrol fungus for elongate hemlock scale in United States Christmas tree production areas.</title>
        <authorList>
            <person name="Barrett H."/>
            <person name="Lovett B."/>
            <person name="Macias A.M."/>
            <person name="Stajich J.E."/>
            <person name="Kasson M.T."/>
        </authorList>
    </citation>
    <scope>NUCLEOTIDE SEQUENCE</scope>
    <source>
        <strain evidence="2">ARSEF 14590</strain>
    </source>
</reference>
<dbReference type="AlphaFoldDB" id="A0AAJ0CPQ2"/>
<feature type="region of interest" description="Disordered" evidence="1">
    <location>
        <begin position="173"/>
        <end position="201"/>
    </location>
</feature>
<evidence type="ECO:0000256" key="1">
    <source>
        <dbReference type="SAM" id="MobiDB-lite"/>
    </source>
</evidence>
<dbReference type="Proteomes" id="UP001251528">
    <property type="component" value="Unassembled WGS sequence"/>
</dbReference>
<dbReference type="EMBL" id="JASWJB010000089">
    <property type="protein sequence ID" value="KAK2599146.1"/>
    <property type="molecule type" value="Genomic_DNA"/>
</dbReference>
<name>A0AAJ0CPQ2_9HYPO</name>
<evidence type="ECO:0000313" key="3">
    <source>
        <dbReference type="Proteomes" id="UP001251528"/>
    </source>
</evidence>
<organism evidence="2 3">
    <name type="scientific">Conoideocrella luteorostrata</name>
    <dbReference type="NCBI Taxonomy" id="1105319"/>
    <lineage>
        <taxon>Eukaryota</taxon>
        <taxon>Fungi</taxon>
        <taxon>Dikarya</taxon>
        <taxon>Ascomycota</taxon>
        <taxon>Pezizomycotina</taxon>
        <taxon>Sordariomycetes</taxon>
        <taxon>Hypocreomycetidae</taxon>
        <taxon>Hypocreales</taxon>
        <taxon>Clavicipitaceae</taxon>
        <taxon>Conoideocrella</taxon>
    </lineage>
</organism>
<sequence length="201" mass="22946">MSAREDGPNLPPSSQSHFTKYENFIPDEDASFDHEFERLASSQGWVLGSQQYVQNRTIAMREELEFHYFPQSQLQDITGEKITAEEVLKGYQALCREVRLTPGDSIAVCKKTLKAVLVNIVDLIDARRTSKEVKLWPDFEEFRNYTRHHSINREEAKRNGGYLASLLRRLGGRRGRGKQGKRTGRSSSKALSGRVTKKMPS</sequence>